<comment type="caution">
    <text evidence="1">The sequence shown here is derived from an EMBL/GenBank/DDBJ whole genome shotgun (WGS) entry which is preliminary data.</text>
</comment>
<protein>
    <submittedName>
        <fullName evidence="1">Uncharacterized protein</fullName>
    </submittedName>
</protein>
<name>A0AAN7Z6D3_9PEZI</name>
<evidence type="ECO:0000313" key="2">
    <source>
        <dbReference type="Proteomes" id="UP001305414"/>
    </source>
</evidence>
<gene>
    <name evidence="1" type="ORF">RRF57_001687</name>
</gene>
<evidence type="ECO:0000313" key="1">
    <source>
        <dbReference type="EMBL" id="KAK5625971.1"/>
    </source>
</evidence>
<dbReference type="EMBL" id="JAWHQM010000003">
    <property type="protein sequence ID" value="KAK5625971.1"/>
    <property type="molecule type" value="Genomic_DNA"/>
</dbReference>
<dbReference type="Proteomes" id="UP001305414">
    <property type="component" value="Unassembled WGS sequence"/>
</dbReference>
<dbReference type="AlphaFoldDB" id="A0AAN7Z6D3"/>
<organism evidence="1 2">
    <name type="scientific">Xylaria bambusicola</name>
    <dbReference type="NCBI Taxonomy" id="326684"/>
    <lineage>
        <taxon>Eukaryota</taxon>
        <taxon>Fungi</taxon>
        <taxon>Dikarya</taxon>
        <taxon>Ascomycota</taxon>
        <taxon>Pezizomycotina</taxon>
        <taxon>Sordariomycetes</taxon>
        <taxon>Xylariomycetidae</taxon>
        <taxon>Xylariales</taxon>
        <taxon>Xylariaceae</taxon>
        <taxon>Xylaria</taxon>
    </lineage>
</organism>
<accession>A0AAN7Z6D3</accession>
<sequence length="85" mass="9522">MTLGTFDWAGRVKPHRRSTYRDSLTGSRGLVIISLGTDGTRRWPLQLALLTLMINPRMFIFAVRSGHLMGVNIQISSQINAHTTL</sequence>
<keyword evidence="2" id="KW-1185">Reference proteome</keyword>
<proteinExistence type="predicted"/>
<reference evidence="1 2" key="1">
    <citation type="submission" date="2023-10" db="EMBL/GenBank/DDBJ databases">
        <title>Draft genome sequence of Xylaria bambusicola isolate GMP-LS, the root and basal stem rot pathogen of sugarcane in Indonesia.</title>
        <authorList>
            <person name="Selvaraj P."/>
            <person name="Muralishankar V."/>
            <person name="Muruganantham S."/>
            <person name="Sp S."/>
            <person name="Haryani S."/>
            <person name="Lau K.J.X."/>
            <person name="Naqvi N.I."/>
        </authorList>
    </citation>
    <scope>NUCLEOTIDE SEQUENCE [LARGE SCALE GENOMIC DNA]</scope>
    <source>
        <strain evidence="1">GMP-LS</strain>
    </source>
</reference>